<feature type="transmembrane region" description="Helical" evidence="1">
    <location>
        <begin position="420"/>
        <end position="442"/>
    </location>
</feature>
<dbReference type="AlphaFoldDB" id="A0A2V1D1T8"/>
<sequence>MDAEVHTGIWINHSLGPVAGTTITLPLLNGYLLVSALSLFFIAVGSRFWKILSFVSHQLNATQKATDVQHHQHQAILRNAETSVIAAKEFFVLPFARRRGFQGSSDFRRSALRSWGWTFLALVNLCVWPLLALFSSYITYSAEDDVLIRPGACGIVSDNSSASVFPKAFLNRTVIADVHARNCYRDNASSTSCHIFVRTPLPRSIEYYLGDVESLWYPSQEFYRTDANLALIWLFPNHVLSLDPIDDPFFGFHATNSSKELTFYEADNLVNVMACSDQGQLCNVHSQGFQCTSLTSVTVLEDEYFKLGLNPTQEATVRLITNLTHEIDDSIGGRGISALLASEMVMGLVQDFLPKTQWMAEVRHWFSMGLVNLQYELAKYAIGPPSPLPKGVLLQDPQTPQELNLCRSMKLPNPGQYQSFSILGLSTIFGVGALIIITSLIIEPLAHHAFTKFSIRNDFRRRQWSLDGKLQLQRMAYEHVGIGLDHIKLPTISTQKKNDKHVL</sequence>
<reference evidence="2 3" key="1">
    <citation type="journal article" date="2018" name="Sci. Rep.">
        <title>Comparative genomics provides insights into the lifestyle and reveals functional heterogeneity of dark septate endophytic fungi.</title>
        <authorList>
            <person name="Knapp D.G."/>
            <person name="Nemeth J.B."/>
            <person name="Barry K."/>
            <person name="Hainaut M."/>
            <person name="Henrissat B."/>
            <person name="Johnson J."/>
            <person name="Kuo A."/>
            <person name="Lim J.H.P."/>
            <person name="Lipzen A."/>
            <person name="Nolan M."/>
            <person name="Ohm R.A."/>
            <person name="Tamas L."/>
            <person name="Grigoriev I.V."/>
            <person name="Spatafora J.W."/>
            <person name="Nagy L.G."/>
            <person name="Kovacs G.M."/>
        </authorList>
    </citation>
    <scope>NUCLEOTIDE SEQUENCE [LARGE SCALE GENOMIC DNA]</scope>
    <source>
        <strain evidence="2 3">DSE2036</strain>
    </source>
</reference>
<feature type="transmembrane region" description="Helical" evidence="1">
    <location>
        <begin position="117"/>
        <end position="140"/>
    </location>
</feature>
<proteinExistence type="predicted"/>
<evidence type="ECO:0000313" key="3">
    <source>
        <dbReference type="Proteomes" id="UP000244855"/>
    </source>
</evidence>
<name>A0A2V1D1T8_9PLEO</name>
<keyword evidence="1" id="KW-1133">Transmembrane helix</keyword>
<evidence type="ECO:0000313" key="2">
    <source>
        <dbReference type="EMBL" id="PVH91992.1"/>
    </source>
</evidence>
<evidence type="ECO:0000256" key="1">
    <source>
        <dbReference type="SAM" id="Phobius"/>
    </source>
</evidence>
<keyword evidence="3" id="KW-1185">Reference proteome</keyword>
<keyword evidence="1" id="KW-0472">Membrane</keyword>
<dbReference type="OrthoDB" id="3540210at2759"/>
<keyword evidence="1" id="KW-0812">Transmembrane</keyword>
<dbReference type="Proteomes" id="UP000244855">
    <property type="component" value="Unassembled WGS sequence"/>
</dbReference>
<feature type="transmembrane region" description="Helical" evidence="1">
    <location>
        <begin position="30"/>
        <end position="49"/>
    </location>
</feature>
<organism evidence="2 3">
    <name type="scientific">Periconia macrospinosa</name>
    <dbReference type="NCBI Taxonomy" id="97972"/>
    <lineage>
        <taxon>Eukaryota</taxon>
        <taxon>Fungi</taxon>
        <taxon>Dikarya</taxon>
        <taxon>Ascomycota</taxon>
        <taxon>Pezizomycotina</taxon>
        <taxon>Dothideomycetes</taxon>
        <taxon>Pleosporomycetidae</taxon>
        <taxon>Pleosporales</taxon>
        <taxon>Massarineae</taxon>
        <taxon>Periconiaceae</taxon>
        <taxon>Periconia</taxon>
    </lineage>
</organism>
<accession>A0A2V1D1T8</accession>
<dbReference type="EMBL" id="KZ805741">
    <property type="protein sequence ID" value="PVH91992.1"/>
    <property type="molecule type" value="Genomic_DNA"/>
</dbReference>
<gene>
    <name evidence="2" type="ORF">DM02DRAFT_701991</name>
</gene>
<protein>
    <submittedName>
        <fullName evidence="2">Uncharacterized protein</fullName>
    </submittedName>
</protein>